<feature type="transmembrane region" description="Helical" evidence="1">
    <location>
        <begin position="249"/>
        <end position="265"/>
    </location>
</feature>
<dbReference type="RefSeq" id="WP_135875096.1">
    <property type="nucleotide sequence ID" value="NZ_SRSO01000002.1"/>
</dbReference>
<dbReference type="InterPro" id="IPR029044">
    <property type="entry name" value="Nucleotide-diphossugar_trans"/>
</dbReference>
<keyword evidence="4" id="KW-1185">Reference proteome</keyword>
<gene>
    <name evidence="3" type="ORF">EM932_02345</name>
</gene>
<reference evidence="3 4" key="1">
    <citation type="submission" date="2019-04" db="EMBL/GenBank/DDBJ databases">
        <authorList>
            <person name="Liu A."/>
        </authorList>
    </citation>
    <scope>NUCLEOTIDE SEQUENCE [LARGE SCALE GENOMIC DNA]</scope>
    <source>
        <strain evidence="3 4">RZ03</strain>
    </source>
</reference>
<dbReference type="AlphaFoldDB" id="A0A4S1E357"/>
<keyword evidence="1" id="KW-1133">Transmembrane helix</keyword>
<dbReference type="Proteomes" id="UP000307602">
    <property type="component" value="Unassembled WGS sequence"/>
</dbReference>
<dbReference type="InterPro" id="IPR001173">
    <property type="entry name" value="Glyco_trans_2-like"/>
</dbReference>
<dbReference type="SUPFAM" id="SSF53448">
    <property type="entry name" value="Nucleotide-diphospho-sugar transferases"/>
    <property type="match status" value="1"/>
</dbReference>
<accession>A0A4S1E357</accession>
<sequence>MKLSVIILNYNVRYFLELCLKSVQTATSNIDAEIIVVDNNSEDDSCQMIRELFPDINLIENKTNFGFSKGNNIGVSQAKGEYICILNPDTVVAEDTFFKLLKFSEEKEKVGIVGCKLINGAGMFLPESKRNIPYVKAAFKKILGNPKDYYANHLQENEVGGVDVLVGAFMLLKRDVYNVVGGFDEDYFMYGEDIDLSYRVYKAGYNNYYYGKSSIIHFKGESTLKDKSYARRFYGAMQIFYKKHFKKNILFDMLVWLGIGLVYIFRRIPVYNQKRVSQYVFISDVVNEKLNRALSKKVILKKDLEVVEKQAEVIFNGNSYSYKSIVKMIEDNKDKQITFKILPKNSNFALGSDDAISRGEIIILK</sequence>
<proteinExistence type="predicted"/>
<keyword evidence="1" id="KW-0812">Transmembrane</keyword>
<dbReference type="PANTHER" id="PTHR43179">
    <property type="entry name" value="RHAMNOSYLTRANSFERASE WBBL"/>
    <property type="match status" value="1"/>
</dbReference>
<evidence type="ECO:0000259" key="2">
    <source>
        <dbReference type="Pfam" id="PF00535"/>
    </source>
</evidence>
<organism evidence="3 4">
    <name type="scientific">Flavivirga rizhaonensis</name>
    <dbReference type="NCBI Taxonomy" id="2559571"/>
    <lineage>
        <taxon>Bacteria</taxon>
        <taxon>Pseudomonadati</taxon>
        <taxon>Bacteroidota</taxon>
        <taxon>Flavobacteriia</taxon>
        <taxon>Flavobacteriales</taxon>
        <taxon>Flavobacteriaceae</taxon>
        <taxon>Flavivirga</taxon>
    </lineage>
</organism>
<evidence type="ECO:0000256" key="1">
    <source>
        <dbReference type="SAM" id="Phobius"/>
    </source>
</evidence>
<protein>
    <submittedName>
        <fullName evidence="3">Glycosyltransferase family 2 protein</fullName>
    </submittedName>
</protein>
<dbReference type="PANTHER" id="PTHR43179:SF7">
    <property type="entry name" value="RHAMNOSYLTRANSFERASE WBBL"/>
    <property type="match status" value="1"/>
</dbReference>
<dbReference type="EMBL" id="SRSO01000002">
    <property type="protein sequence ID" value="TGV04382.1"/>
    <property type="molecule type" value="Genomic_DNA"/>
</dbReference>
<dbReference type="GO" id="GO:0016740">
    <property type="term" value="F:transferase activity"/>
    <property type="evidence" value="ECO:0007669"/>
    <property type="project" value="UniProtKB-KW"/>
</dbReference>
<name>A0A4S1E357_9FLAO</name>
<comment type="caution">
    <text evidence="3">The sequence shown here is derived from an EMBL/GenBank/DDBJ whole genome shotgun (WGS) entry which is preliminary data.</text>
</comment>
<keyword evidence="3" id="KW-0808">Transferase</keyword>
<dbReference type="CDD" id="cd04186">
    <property type="entry name" value="GT_2_like_c"/>
    <property type="match status" value="1"/>
</dbReference>
<keyword evidence="1" id="KW-0472">Membrane</keyword>
<dbReference type="Gene3D" id="3.90.550.10">
    <property type="entry name" value="Spore Coat Polysaccharide Biosynthesis Protein SpsA, Chain A"/>
    <property type="match status" value="1"/>
</dbReference>
<dbReference type="OrthoDB" id="9771846at2"/>
<evidence type="ECO:0000313" key="4">
    <source>
        <dbReference type="Proteomes" id="UP000307602"/>
    </source>
</evidence>
<evidence type="ECO:0000313" key="3">
    <source>
        <dbReference type="EMBL" id="TGV04382.1"/>
    </source>
</evidence>
<dbReference type="Pfam" id="PF00535">
    <property type="entry name" value="Glycos_transf_2"/>
    <property type="match status" value="1"/>
</dbReference>
<feature type="domain" description="Glycosyltransferase 2-like" evidence="2">
    <location>
        <begin position="4"/>
        <end position="176"/>
    </location>
</feature>